<evidence type="ECO:0000256" key="1">
    <source>
        <dbReference type="SAM" id="MobiDB-lite"/>
    </source>
</evidence>
<keyword evidence="2" id="KW-0812">Transmembrane</keyword>
<evidence type="ECO:0000313" key="3">
    <source>
        <dbReference type="EMBL" id="KAK0544329.1"/>
    </source>
</evidence>
<sequence>MQQRAVDNNNNDYCSFYGCGLGVGARAGIIAGIIVCVLILATLVAGIRRRRIQRMHDTIYMQQSYSGQPGTGAAGNPYAAYPPNQRQNQWYAGPPPGTPPAEDAPYVPPYGYKPEGNTGTANPYYNPPQGPPPGTTSNSYAPPTSPPPGEPVASPNATATQHAAGTGENSTSAPTGATSSFPSMPEPVVHASHTGGGSLQHQNTGAPSVVPSVPPPAYDSTTSNAPRTTTNI</sequence>
<comment type="caution">
    <text evidence="3">The sequence shown here is derived from an EMBL/GenBank/DDBJ whole genome shotgun (WGS) entry which is preliminary data.</text>
</comment>
<protein>
    <submittedName>
        <fullName evidence="3">Uncharacterized protein</fullName>
    </submittedName>
</protein>
<dbReference type="EMBL" id="JAPDMZ010000289">
    <property type="protein sequence ID" value="KAK0544329.1"/>
    <property type="molecule type" value="Genomic_DNA"/>
</dbReference>
<feature type="transmembrane region" description="Helical" evidence="2">
    <location>
        <begin position="27"/>
        <end position="47"/>
    </location>
</feature>
<feature type="compositionally biased region" description="Low complexity" evidence="1">
    <location>
        <begin position="74"/>
        <end position="84"/>
    </location>
</feature>
<feature type="region of interest" description="Disordered" evidence="1">
    <location>
        <begin position="66"/>
        <end position="232"/>
    </location>
</feature>
<gene>
    <name evidence="3" type="ORF">OC846_006115</name>
</gene>
<evidence type="ECO:0000313" key="4">
    <source>
        <dbReference type="Proteomes" id="UP001176517"/>
    </source>
</evidence>
<name>A0AAN6GM97_9BASI</name>
<dbReference type="AlphaFoldDB" id="A0AAN6GM97"/>
<feature type="compositionally biased region" description="Pro residues" evidence="1">
    <location>
        <begin position="125"/>
        <end position="134"/>
    </location>
</feature>
<reference evidence="3" key="1">
    <citation type="journal article" date="2023" name="PhytoFront">
        <title>Draft Genome Resources of Seven Strains of Tilletia horrida, Causal Agent of Kernel Smut of Rice.</title>
        <authorList>
            <person name="Khanal S."/>
            <person name="Antony Babu S."/>
            <person name="Zhou X.G."/>
        </authorList>
    </citation>
    <scope>NUCLEOTIDE SEQUENCE</scope>
    <source>
        <strain evidence="3">TX6</strain>
    </source>
</reference>
<organism evidence="3 4">
    <name type="scientific">Tilletia horrida</name>
    <dbReference type="NCBI Taxonomy" id="155126"/>
    <lineage>
        <taxon>Eukaryota</taxon>
        <taxon>Fungi</taxon>
        <taxon>Dikarya</taxon>
        <taxon>Basidiomycota</taxon>
        <taxon>Ustilaginomycotina</taxon>
        <taxon>Exobasidiomycetes</taxon>
        <taxon>Tilletiales</taxon>
        <taxon>Tilletiaceae</taxon>
        <taxon>Tilletia</taxon>
    </lineage>
</organism>
<proteinExistence type="predicted"/>
<dbReference type="Proteomes" id="UP001176517">
    <property type="component" value="Unassembled WGS sequence"/>
</dbReference>
<feature type="compositionally biased region" description="Polar residues" evidence="1">
    <location>
        <begin position="155"/>
        <end position="182"/>
    </location>
</feature>
<feature type="compositionally biased region" description="Polar residues" evidence="1">
    <location>
        <begin position="219"/>
        <end position="232"/>
    </location>
</feature>
<keyword evidence="2" id="KW-0472">Membrane</keyword>
<evidence type="ECO:0000256" key="2">
    <source>
        <dbReference type="SAM" id="Phobius"/>
    </source>
</evidence>
<keyword evidence="2" id="KW-1133">Transmembrane helix</keyword>
<accession>A0AAN6GM97</accession>
<keyword evidence="4" id="KW-1185">Reference proteome</keyword>